<evidence type="ECO:0000313" key="1">
    <source>
        <dbReference type="EMBL" id="OIW10245.1"/>
    </source>
</evidence>
<evidence type="ECO:0000313" key="2">
    <source>
        <dbReference type="Proteomes" id="UP000188354"/>
    </source>
</evidence>
<accession>A0A4P1RGE3</accession>
<dbReference type="STRING" id="3871.A0A4P1RGE3"/>
<dbReference type="Gramene" id="OIW10245">
    <property type="protein sequence ID" value="OIW10245"/>
    <property type="gene ID" value="TanjilG_27996"/>
</dbReference>
<protein>
    <recommendedName>
        <fullName evidence="3">Copia protein</fullName>
    </recommendedName>
</protein>
<keyword evidence="2" id="KW-1185">Reference proteome</keyword>
<name>A0A4P1RGE3_LUPAN</name>
<reference evidence="1 2" key="1">
    <citation type="journal article" date="2017" name="Plant Biotechnol. J.">
        <title>A comprehensive draft genome sequence for lupin (Lupinus angustifolius), an emerging health food: insights into plant-microbe interactions and legume evolution.</title>
        <authorList>
            <person name="Hane J.K."/>
            <person name="Ming Y."/>
            <person name="Kamphuis L.G."/>
            <person name="Nelson M.N."/>
            <person name="Garg G."/>
            <person name="Atkins C.A."/>
            <person name="Bayer P.E."/>
            <person name="Bravo A."/>
            <person name="Bringans S."/>
            <person name="Cannon S."/>
            <person name="Edwards D."/>
            <person name="Foley R."/>
            <person name="Gao L.L."/>
            <person name="Harrison M.J."/>
            <person name="Huang W."/>
            <person name="Hurgobin B."/>
            <person name="Li S."/>
            <person name="Liu C.W."/>
            <person name="McGrath A."/>
            <person name="Morahan G."/>
            <person name="Murray J."/>
            <person name="Weller J."/>
            <person name="Jian J."/>
            <person name="Singh K.B."/>
        </authorList>
    </citation>
    <scope>NUCLEOTIDE SEQUENCE [LARGE SCALE GENOMIC DNA]</scope>
    <source>
        <strain evidence="2">cv. Tanjil</strain>
        <tissue evidence="1">Whole plant</tissue>
    </source>
</reference>
<organism evidence="1 2">
    <name type="scientific">Lupinus angustifolius</name>
    <name type="common">Narrow-leaved blue lupine</name>
    <dbReference type="NCBI Taxonomy" id="3871"/>
    <lineage>
        <taxon>Eukaryota</taxon>
        <taxon>Viridiplantae</taxon>
        <taxon>Streptophyta</taxon>
        <taxon>Embryophyta</taxon>
        <taxon>Tracheophyta</taxon>
        <taxon>Spermatophyta</taxon>
        <taxon>Magnoliopsida</taxon>
        <taxon>eudicotyledons</taxon>
        <taxon>Gunneridae</taxon>
        <taxon>Pentapetalae</taxon>
        <taxon>rosids</taxon>
        <taxon>fabids</taxon>
        <taxon>Fabales</taxon>
        <taxon>Fabaceae</taxon>
        <taxon>Papilionoideae</taxon>
        <taxon>50 kb inversion clade</taxon>
        <taxon>genistoids sensu lato</taxon>
        <taxon>core genistoids</taxon>
        <taxon>Genisteae</taxon>
        <taxon>Lupinus</taxon>
    </lineage>
</organism>
<proteinExistence type="predicted"/>
<dbReference type="Proteomes" id="UP000188354">
    <property type="component" value="Chromosome LG06"/>
</dbReference>
<dbReference type="EMBL" id="CM007366">
    <property type="protein sequence ID" value="OIW10245.1"/>
    <property type="molecule type" value="Genomic_DNA"/>
</dbReference>
<evidence type="ECO:0008006" key="3">
    <source>
        <dbReference type="Google" id="ProtNLM"/>
    </source>
</evidence>
<sequence length="79" mass="9227">MSTVLLSRNPVLHSRTKHIELDLFWVRERVISKQLLVEHVPSEHQVADILTKPLSTSRFTLLRDKLHISDLYTAQQRSP</sequence>
<dbReference type="CDD" id="cd09272">
    <property type="entry name" value="RNase_HI_RT_Ty1"/>
    <property type="match status" value="1"/>
</dbReference>
<dbReference type="AlphaFoldDB" id="A0A4P1RGE3"/>
<gene>
    <name evidence="1" type="ORF">TanjilG_27996</name>
</gene>